<keyword evidence="8" id="KW-0576">Peroxisome</keyword>
<dbReference type="Proteomes" id="UP000479691">
    <property type="component" value="Unassembled WGS sequence"/>
</dbReference>
<dbReference type="Pfam" id="PF22667">
    <property type="entry name" value="Lon_lid"/>
    <property type="match status" value="1"/>
</dbReference>
<dbReference type="PRINTS" id="PR00830">
    <property type="entry name" value="ENDOLAPTASE"/>
</dbReference>
<evidence type="ECO:0000256" key="4">
    <source>
        <dbReference type="ARBA" id="ARBA00022801"/>
    </source>
</evidence>
<feature type="domain" description="Lon N-terminal" evidence="18">
    <location>
        <begin position="12"/>
        <end position="277"/>
    </location>
</feature>
<dbReference type="Proteomes" id="UP000614610">
    <property type="component" value="Unassembled WGS sequence"/>
</dbReference>
<evidence type="ECO:0000256" key="9">
    <source>
        <dbReference type="PIRNR" id="PIRNR001174"/>
    </source>
</evidence>
<evidence type="ECO:0000256" key="7">
    <source>
        <dbReference type="ARBA" id="ARBA00023016"/>
    </source>
</evidence>
<dbReference type="Gene3D" id="3.30.230.10">
    <property type="match status" value="1"/>
</dbReference>
<dbReference type="OrthoDB" id="2411602at2759"/>
<keyword evidence="1" id="KW-0963">Cytoplasm</keyword>
<dbReference type="InterPro" id="IPR020568">
    <property type="entry name" value="Ribosomal_Su5_D2-typ_SF"/>
</dbReference>
<dbReference type="SUPFAM" id="SSF88697">
    <property type="entry name" value="PUA domain-like"/>
    <property type="match status" value="1"/>
</dbReference>
<evidence type="ECO:0000313" key="20">
    <source>
        <dbReference type="EMBL" id="KAF3200173.1"/>
    </source>
</evidence>
<evidence type="ECO:0000256" key="13">
    <source>
        <dbReference type="RuleBase" id="RU000591"/>
    </source>
</evidence>
<feature type="active site" evidence="10 12">
    <location>
        <position position="793"/>
    </location>
</feature>
<dbReference type="EMBL" id="JAABOE010000128">
    <property type="protein sequence ID" value="KAF3162761.1"/>
    <property type="molecule type" value="Genomic_DNA"/>
</dbReference>
<gene>
    <name evidence="21" type="ORF">TWF106_002405</name>
    <name evidence="22" type="ORF">TWF191_006596</name>
    <name evidence="20" type="ORF">TWF679_001040</name>
    <name evidence="19" type="ORF">TWF788_001772</name>
</gene>
<evidence type="ECO:0000256" key="12">
    <source>
        <dbReference type="PROSITE-ProRule" id="PRU01122"/>
    </source>
</evidence>
<dbReference type="InterPro" id="IPR015947">
    <property type="entry name" value="PUA-like_sf"/>
</dbReference>
<dbReference type="GO" id="GO:0006508">
    <property type="term" value="P:proteolysis"/>
    <property type="evidence" value="ECO:0007669"/>
    <property type="project" value="UniProtKB-KW"/>
</dbReference>
<dbReference type="Proteomes" id="UP000483672">
    <property type="component" value="Unassembled WGS sequence"/>
</dbReference>
<dbReference type="Gene3D" id="2.30.130.40">
    <property type="entry name" value="LON domain-like"/>
    <property type="match status" value="1"/>
</dbReference>
<dbReference type="InterPro" id="IPR008268">
    <property type="entry name" value="Peptidase_S16_AS"/>
</dbReference>
<evidence type="ECO:0000256" key="11">
    <source>
        <dbReference type="PIRSR" id="PIRSR001174-2"/>
    </source>
</evidence>
<dbReference type="SMART" id="SM00464">
    <property type="entry name" value="LON"/>
    <property type="match status" value="1"/>
</dbReference>
<dbReference type="InterPro" id="IPR004815">
    <property type="entry name" value="Lon_bac/euk-typ"/>
</dbReference>
<evidence type="ECO:0000256" key="8">
    <source>
        <dbReference type="ARBA" id="ARBA00023140"/>
    </source>
</evidence>
<dbReference type="PROSITE" id="PS51787">
    <property type="entry name" value="LON_N"/>
    <property type="match status" value="1"/>
</dbReference>
<evidence type="ECO:0000313" key="19">
    <source>
        <dbReference type="EMBL" id="KAF3162761.1"/>
    </source>
</evidence>
<keyword evidence="3 9" id="KW-0547">Nucleotide-binding</keyword>
<dbReference type="InterPro" id="IPR027417">
    <property type="entry name" value="P-loop_NTPase"/>
</dbReference>
<dbReference type="NCBIfam" id="TIGR00763">
    <property type="entry name" value="lon"/>
    <property type="match status" value="1"/>
</dbReference>
<name>A0A6G1LRT0_ORBOL</name>
<keyword evidence="7" id="KW-0346">Stress response</keyword>
<dbReference type="GO" id="GO:0005524">
    <property type="term" value="F:ATP binding"/>
    <property type="evidence" value="ECO:0007669"/>
    <property type="project" value="UniProtKB-KW"/>
</dbReference>
<keyword evidence="15" id="KW-0175">Coiled coil</keyword>
<feature type="region of interest" description="Disordered" evidence="16">
    <location>
        <begin position="304"/>
        <end position="324"/>
    </location>
</feature>
<protein>
    <recommendedName>
        <fullName evidence="9 14">Lon protease homolog</fullName>
        <ecNumber evidence="9 14">3.4.21.-</ecNumber>
    </recommendedName>
</protein>
<dbReference type="PROSITE" id="PS01046">
    <property type="entry name" value="LON_SER"/>
    <property type="match status" value="1"/>
</dbReference>
<evidence type="ECO:0000256" key="3">
    <source>
        <dbReference type="ARBA" id="ARBA00022741"/>
    </source>
</evidence>
<dbReference type="AlphaFoldDB" id="A0A6G1LRT0"/>
<dbReference type="Pfam" id="PF02190">
    <property type="entry name" value="LON_substr_bdg"/>
    <property type="match status" value="1"/>
</dbReference>
<comment type="similarity">
    <text evidence="9 12 13">Belongs to the peptidase S16 family.</text>
</comment>
<dbReference type="InterPro" id="IPR054594">
    <property type="entry name" value="Lon_lid"/>
</dbReference>
<evidence type="ECO:0000256" key="6">
    <source>
        <dbReference type="ARBA" id="ARBA00022840"/>
    </source>
</evidence>
<evidence type="ECO:0000256" key="2">
    <source>
        <dbReference type="ARBA" id="ARBA00022670"/>
    </source>
</evidence>
<keyword evidence="2 9" id="KW-0645">Protease</keyword>
<dbReference type="GO" id="GO:0004252">
    <property type="term" value="F:serine-type endopeptidase activity"/>
    <property type="evidence" value="ECO:0007669"/>
    <property type="project" value="UniProtKB-UniRule"/>
</dbReference>
<dbReference type="Gene3D" id="1.20.5.5270">
    <property type="match status" value="1"/>
</dbReference>
<dbReference type="PIRSF" id="PIRSF001174">
    <property type="entry name" value="Lon_proteas"/>
    <property type="match status" value="1"/>
</dbReference>
<dbReference type="GO" id="GO:0016887">
    <property type="term" value="F:ATP hydrolysis activity"/>
    <property type="evidence" value="ECO:0007669"/>
    <property type="project" value="InterPro"/>
</dbReference>
<evidence type="ECO:0000313" key="22">
    <source>
        <dbReference type="EMBL" id="KAF3222780.1"/>
    </source>
</evidence>
<dbReference type="PROSITE" id="PS51786">
    <property type="entry name" value="LON_PROTEOLYTIC"/>
    <property type="match status" value="1"/>
</dbReference>
<dbReference type="EMBL" id="WIWS01000146">
    <property type="protein sequence ID" value="KAF3202372.1"/>
    <property type="molecule type" value="Genomic_DNA"/>
</dbReference>
<reference evidence="23 24" key="1">
    <citation type="submission" date="2019-06" db="EMBL/GenBank/DDBJ databases">
        <authorList>
            <person name="Palmer J.M."/>
        </authorList>
    </citation>
    <scope>NUCLEOTIDE SEQUENCE [LARGE SCALE GENOMIC DNA]</scope>
    <source>
        <strain evidence="21 23">TWF106</strain>
        <strain evidence="22 25">TWF191</strain>
        <strain evidence="20">TWF679</strain>
        <strain evidence="19 24">TWF788</strain>
    </source>
</reference>
<evidence type="ECO:0000259" key="18">
    <source>
        <dbReference type="PROSITE" id="PS51787"/>
    </source>
</evidence>
<comment type="caution">
    <text evidence="19">The sequence shown here is derived from an EMBL/GenBank/DDBJ whole genome shotgun (WGS) entry which is preliminary data.</text>
</comment>
<dbReference type="Pfam" id="PF05362">
    <property type="entry name" value="Lon_C"/>
    <property type="match status" value="1"/>
</dbReference>
<feature type="coiled-coil region" evidence="15">
    <location>
        <begin position="263"/>
        <end position="290"/>
    </location>
</feature>
<dbReference type="InterPro" id="IPR003111">
    <property type="entry name" value="Lon_prtase_N"/>
</dbReference>
<dbReference type="FunFam" id="3.40.50.300:FF:000382">
    <property type="entry name" value="Lon protease homolog 2, peroxisomal"/>
    <property type="match status" value="1"/>
</dbReference>
<dbReference type="InterPro" id="IPR014721">
    <property type="entry name" value="Ribsml_uS5_D2-typ_fold_subgr"/>
</dbReference>
<dbReference type="SMART" id="SM00382">
    <property type="entry name" value="AAA"/>
    <property type="match status" value="1"/>
</dbReference>
<organism evidence="19 24">
    <name type="scientific">Orbilia oligospora</name>
    <name type="common">Nematode-trapping fungus</name>
    <name type="synonym">Arthrobotrys oligospora</name>
    <dbReference type="NCBI Taxonomy" id="2813651"/>
    <lineage>
        <taxon>Eukaryota</taxon>
        <taxon>Fungi</taxon>
        <taxon>Dikarya</taxon>
        <taxon>Ascomycota</taxon>
        <taxon>Pezizomycotina</taxon>
        <taxon>Orbiliomycetes</taxon>
        <taxon>Orbiliales</taxon>
        <taxon>Orbiliaceae</taxon>
        <taxon>Orbilia</taxon>
    </lineage>
</organism>
<evidence type="ECO:0000256" key="10">
    <source>
        <dbReference type="PIRSR" id="PIRSR001174-1"/>
    </source>
</evidence>
<dbReference type="FunFam" id="3.30.230.10:FF:000039">
    <property type="entry name" value="Lon protease homolog 2, peroxisomal"/>
    <property type="match status" value="1"/>
</dbReference>
<proteinExistence type="inferred from homology"/>
<dbReference type="Gene3D" id="1.10.8.60">
    <property type="match status" value="1"/>
</dbReference>
<dbReference type="FunFam" id="1.10.8.60:FF:000091">
    <property type="entry name" value="Lon protease homolog 2, peroxisomal"/>
    <property type="match status" value="1"/>
</dbReference>
<evidence type="ECO:0000256" key="1">
    <source>
        <dbReference type="ARBA" id="ARBA00022490"/>
    </source>
</evidence>
<feature type="domain" description="Lon proteolytic" evidence="17">
    <location>
        <begin position="700"/>
        <end position="887"/>
    </location>
</feature>
<dbReference type="Proteomes" id="UP000472727">
    <property type="component" value="Unassembled WGS sequence"/>
</dbReference>
<dbReference type="FunFam" id="1.20.5.5270:FF:000002">
    <property type="entry name" value="Lon protease homolog"/>
    <property type="match status" value="1"/>
</dbReference>
<feature type="binding site" evidence="11">
    <location>
        <begin position="457"/>
        <end position="464"/>
    </location>
    <ligand>
        <name>ATP</name>
        <dbReference type="ChEBI" id="CHEBI:30616"/>
    </ligand>
</feature>
<keyword evidence="5 9" id="KW-0720">Serine protease</keyword>
<evidence type="ECO:0000313" key="25">
    <source>
        <dbReference type="Proteomes" id="UP000483672"/>
    </source>
</evidence>
<dbReference type="InterPro" id="IPR027065">
    <property type="entry name" value="Lon_Prtase"/>
</dbReference>
<dbReference type="CDD" id="cd19500">
    <property type="entry name" value="RecA-like_Lon"/>
    <property type="match status" value="1"/>
</dbReference>
<sequence length="902" mass="99253">MSAPDPVPATVLPIIPLPSGHVLLPGVTKRIQITDRPDVVALLQKVFGQSAEEFLSNAHKLVGCVPLKAPSQVHFIRDKADQRHVEGASESPQDREAFGVEDMTERIIKAVVTSDPKIPGPKDLFTHGVSAKVIGLEERTAGGITVLVEGISVFKLGRIMQETPYIEAHVDYSEIEDRPVDAVGQKNFLEIKALTKELVILLRMSALTLRTGTGLPPLLARRADQFVSGKDPSEAAGLAYFMVSVVDASYADQLAMLTAPTVNEKLEKAVEVLTRNVNTVRQQLKNSQKVIIKRPDTSLMRVSPRFGRFQQSRDDDDPEDEHGQLVKRVQESQLSPEAATVAQRELKRLKRMMPAQAEYQVCRNYIENIVEVPWVKTTDDKLDSSMLSRARKQLNDDHHGLDKVKKRLLEYLAVLRLKKQLEDESSQAAAVQATDDKEITPAPRKFQDKSPILLLVGPPGVGKTSLAKSIATALGRKFHRISLGGVRDEAEIRGHRRTYVAALPGVIVGALKKVGVVNPVILLDEIDKLGGSSFHGDPSAAMLEVLDPEQNWSFTDHYMGIPIDLSKVMFIATANSLETIPAPLLDRMEMIYLSGYTTLEKKAIASRYLIPKQLQANGLQTEQLQLSDEVLLKVIQSYTREAGVRNLEREIGSVCRAKAVEFAEARDESKLEKYRPIVTLKDVENILGIEKYEEEIVERDLRPGVVTGLVAYSSGVGGSVLFIECSDYPGNGRLHLTGHLGKVLKESAEVALTWVKSNATLLGLTSDPTEDILKNRSVHLHCPSGGVPKDGPSAGCAITICLISLFSGQKVSPQIAMTGEMSLRGKVTAVGGIREKTIGAMRAGVKTVLLPEQNRKDGQELPDEVKKGVEIVYIRNIWEAIRAIWPEWTVVDEHLGRLESHL</sequence>
<dbReference type="EMBL" id="WIPF01000038">
    <property type="protein sequence ID" value="KAF3222780.1"/>
    <property type="molecule type" value="Genomic_DNA"/>
</dbReference>
<evidence type="ECO:0000313" key="21">
    <source>
        <dbReference type="EMBL" id="KAF3202372.1"/>
    </source>
</evidence>
<evidence type="ECO:0000256" key="5">
    <source>
        <dbReference type="ARBA" id="ARBA00022825"/>
    </source>
</evidence>
<dbReference type="InterPro" id="IPR003959">
    <property type="entry name" value="ATPase_AAA_core"/>
</dbReference>
<feature type="active site" evidence="10 12">
    <location>
        <position position="836"/>
    </location>
</feature>
<dbReference type="SUPFAM" id="SSF54211">
    <property type="entry name" value="Ribosomal protein S5 domain 2-like"/>
    <property type="match status" value="1"/>
</dbReference>
<evidence type="ECO:0000256" key="14">
    <source>
        <dbReference type="RuleBase" id="RU000592"/>
    </source>
</evidence>
<dbReference type="InterPro" id="IPR003593">
    <property type="entry name" value="AAA+_ATPase"/>
</dbReference>
<dbReference type="EC" id="3.4.21.-" evidence="9 14"/>
<dbReference type="GO" id="GO:0030163">
    <property type="term" value="P:protein catabolic process"/>
    <property type="evidence" value="ECO:0007669"/>
    <property type="project" value="InterPro"/>
</dbReference>
<dbReference type="InterPro" id="IPR046336">
    <property type="entry name" value="Lon_prtase_N_sf"/>
</dbReference>
<keyword evidence="4 9" id="KW-0378">Hydrolase</keyword>
<dbReference type="SUPFAM" id="SSF52540">
    <property type="entry name" value="P-loop containing nucleoside triphosphate hydrolases"/>
    <property type="match status" value="1"/>
</dbReference>
<dbReference type="GO" id="GO:0004176">
    <property type="term" value="F:ATP-dependent peptidase activity"/>
    <property type="evidence" value="ECO:0007669"/>
    <property type="project" value="UniProtKB-UniRule"/>
</dbReference>
<evidence type="ECO:0000256" key="15">
    <source>
        <dbReference type="SAM" id="Coils"/>
    </source>
</evidence>
<dbReference type="EMBL" id="WIWT01000110">
    <property type="protein sequence ID" value="KAF3200173.1"/>
    <property type="molecule type" value="Genomic_DNA"/>
</dbReference>
<dbReference type="Gene3D" id="3.40.50.300">
    <property type="entry name" value="P-loop containing nucleotide triphosphate hydrolases"/>
    <property type="match status" value="1"/>
</dbReference>
<dbReference type="Pfam" id="PF00004">
    <property type="entry name" value="AAA"/>
    <property type="match status" value="1"/>
</dbReference>
<evidence type="ECO:0000313" key="23">
    <source>
        <dbReference type="Proteomes" id="UP000472727"/>
    </source>
</evidence>
<evidence type="ECO:0000259" key="17">
    <source>
        <dbReference type="PROSITE" id="PS51786"/>
    </source>
</evidence>
<evidence type="ECO:0000256" key="16">
    <source>
        <dbReference type="SAM" id="MobiDB-lite"/>
    </source>
</evidence>
<accession>A0A6G1LRT0</accession>
<dbReference type="InterPro" id="IPR008269">
    <property type="entry name" value="Lon_proteolytic"/>
</dbReference>
<dbReference type="PANTHER" id="PTHR10046">
    <property type="entry name" value="ATP DEPENDENT LON PROTEASE FAMILY MEMBER"/>
    <property type="match status" value="1"/>
</dbReference>
<keyword evidence="6 9" id="KW-0067">ATP-binding</keyword>
<evidence type="ECO:0000313" key="24">
    <source>
        <dbReference type="Proteomes" id="UP000479691"/>
    </source>
</evidence>